<keyword evidence="3" id="KW-1185">Reference proteome</keyword>
<dbReference type="RefSeq" id="XP_002480679.1">
    <property type="nucleotide sequence ID" value="XM_002480634.1"/>
</dbReference>
<dbReference type="HOGENOM" id="CLU_1929008_0_0_1"/>
<dbReference type="Proteomes" id="UP000001745">
    <property type="component" value="Unassembled WGS sequence"/>
</dbReference>
<dbReference type="Gene3D" id="3.40.50.300">
    <property type="entry name" value="P-loop containing nucleotide triphosphate hydrolases"/>
    <property type="match status" value="1"/>
</dbReference>
<dbReference type="AlphaFoldDB" id="B8M725"/>
<dbReference type="VEuPathDB" id="FungiDB:TSTA_034800"/>
<gene>
    <name evidence="2" type="ORF">TSTA_034800</name>
</gene>
<dbReference type="Pfam" id="PF13087">
    <property type="entry name" value="AAA_12"/>
    <property type="match status" value="1"/>
</dbReference>
<feature type="domain" description="DNA2/NAM7 helicase-like C-terminal" evidence="1">
    <location>
        <begin position="65"/>
        <end position="119"/>
    </location>
</feature>
<dbReference type="InParanoid" id="B8M725"/>
<dbReference type="EMBL" id="EQ962654">
    <property type="protein sequence ID" value="EED20245.1"/>
    <property type="molecule type" value="Genomic_DNA"/>
</dbReference>
<accession>B8M725</accession>
<dbReference type="InterPro" id="IPR027417">
    <property type="entry name" value="P-loop_NTPase"/>
</dbReference>
<dbReference type="InterPro" id="IPR041679">
    <property type="entry name" value="DNA2/NAM7-like_C"/>
</dbReference>
<sequence length="131" mass="14555">MDDLKLYTVHTSIVLSDSEQKKMSQGLLLSLQKDDNQRLENIPTTKAGNHQLSFDMKVANNQAETGLQSHELPQVTTVDAIQEHESNIIICDWINIIAGAGMGFGGDNRRAIVALTRDRADSHSQQGRKDR</sequence>
<evidence type="ECO:0000313" key="3">
    <source>
        <dbReference type="Proteomes" id="UP000001745"/>
    </source>
</evidence>
<proteinExistence type="predicted"/>
<protein>
    <recommendedName>
        <fullName evidence="1">DNA2/NAM7 helicase-like C-terminal domain-containing protein</fullName>
    </recommendedName>
</protein>
<evidence type="ECO:0000259" key="1">
    <source>
        <dbReference type="Pfam" id="PF13087"/>
    </source>
</evidence>
<reference evidence="3" key="1">
    <citation type="journal article" date="2015" name="Genome Announc.">
        <title>Genome sequence of the AIDS-associated pathogen Penicillium marneffei (ATCC18224) and its near taxonomic relative Talaromyces stipitatus (ATCC10500).</title>
        <authorList>
            <person name="Nierman W.C."/>
            <person name="Fedorova-Abrams N.D."/>
            <person name="Andrianopoulos A."/>
        </authorList>
    </citation>
    <scope>NUCLEOTIDE SEQUENCE [LARGE SCALE GENOMIC DNA]</scope>
    <source>
        <strain evidence="3">ATCC 10500 / CBS 375.48 / QM 6759 / NRRL 1006</strain>
    </source>
</reference>
<dbReference type="GeneID" id="8104322"/>
<organism evidence="2 3">
    <name type="scientific">Talaromyces stipitatus (strain ATCC 10500 / CBS 375.48 / QM 6759 / NRRL 1006)</name>
    <name type="common">Penicillium stipitatum</name>
    <dbReference type="NCBI Taxonomy" id="441959"/>
    <lineage>
        <taxon>Eukaryota</taxon>
        <taxon>Fungi</taxon>
        <taxon>Dikarya</taxon>
        <taxon>Ascomycota</taxon>
        <taxon>Pezizomycotina</taxon>
        <taxon>Eurotiomycetes</taxon>
        <taxon>Eurotiomycetidae</taxon>
        <taxon>Eurotiales</taxon>
        <taxon>Trichocomaceae</taxon>
        <taxon>Talaromyces</taxon>
        <taxon>Talaromyces sect. Talaromyces</taxon>
    </lineage>
</organism>
<name>B8M725_TALSN</name>
<evidence type="ECO:0000313" key="2">
    <source>
        <dbReference type="EMBL" id="EED20245.1"/>
    </source>
</evidence>